<dbReference type="RefSeq" id="WP_307339928.1">
    <property type="nucleotide sequence ID" value="NZ_JAUSUQ010000008.1"/>
</dbReference>
<dbReference type="SUPFAM" id="SSF53927">
    <property type="entry name" value="Cytidine deaminase-like"/>
    <property type="match status" value="1"/>
</dbReference>
<evidence type="ECO:0000256" key="1">
    <source>
        <dbReference type="ARBA" id="ARBA00001947"/>
    </source>
</evidence>
<dbReference type="Proteomes" id="UP001232445">
    <property type="component" value="Unassembled WGS sequence"/>
</dbReference>
<evidence type="ECO:0000256" key="10">
    <source>
        <dbReference type="ARBA" id="ARBA00049252"/>
    </source>
</evidence>
<comment type="caution">
    <text evidence="14">The sequence shown here is derived from an EMBL/GenBank/DDBJ whole genome shotgun (WGS) entry which is preliminary data.</text>
</comment>
<evidence type="ECO:0000259" key="13">
    <source>
        <dbReference type="PROSITE" id="PS51747"/>
    </source>
</evidence>
<dbReference type="CDD" id="cd01283">
    <property type="entry name" value="cytidine_deaminase"/>
    <property type="match status" value="1"/>
</dbReference>
<sequence>MDKDQLIAQAAVARGNAYVPYSRFPVGAALLTSTGHVVLGCNIENASYGLTNCAERTAIFKAVSNARTEADLTFKAIAIIADTERPVSPCGACRQVLAEFCDPDMPVYLANVKGEQIETTVGELLPIHFKQSDLR</sequence>
<dbReference type="InterPro" id="IPR006262">
    <property type="entry name" value="Cyt_deam_tetra"/>
</dbReference>
<proteinExistence type="inferred from homology"/>
<dbReference type="NCBIfam" id="TIGR01354">
    <property type="entry name" value="cyt_deam_tetra"/>
    <property type="match status" value="1"/>
</dbReference>
<dbReference type="EC" id="3.5.4.5" evidence="4 12"/>
<protein>
    <recommendedName>
        <fullName evidence="5 12">Cytidine deaminase</fullName>
        <ecNumber evidence="4 12">3.5.4.5</ecNumber>
    </recommendedName>
    <alternativeName>
        <fullName evidence="9 12">Cytidine aminohydrolase</fullName>
    </alternativeName>
</protein>
<keyword evidence="8 12" id="KW-0862">Zinc</keyword>
<comment type="similarity">
    <text evidence="3 12">Belongs to the cytidine and deoxycytidylate deaminase family.</text>
</comment>
<dbReference type="InterPro" id="IPR016193">
    <property type="entry name" value="Cytidine_deaminase-like"/>
</dbReference>
<reference evidence="14 15" key="1">
    <citation type="submission" date="2023-07" db="EMBL/GenBank/DDBJ databases">
        <title>Genomic Encyclopedia of Type Strains, Phase IV (KMG-IV): sequencing the most valuable type-strain genomes for metagenomic binning, comparative biology and taxonomic classification.</title>
        <authorList>
            <person name="Goeker M."/>
        </authorList>
    </citation>
    <scope>NUCLEOTIDE SEQUENCE [LARGE SCALE GENOMIC DNA]</scope>
    <source>
        <strain evidence="14 15">DSM 17740</strain>
    </source>
</reference>
<accession>A0ABU0CT87</accession>
<keyword evidence="6 12" id="KW-0479">Metal-binding</keyword>
<evidence type="ECO:0000256" key="8">
    <source>
        <dbReference type="ARBA" id="ARBA00022833"/>
    </source>
</evidence>
<dbReference type="PROSITE" id="PS51747">
    <property type="entry name" value="CYT_DCMP_DEAMINASES_2"/>
    <property type="match status" value="1"/>
</dbReference>
<evidence type="ECO:0000256" key="12">
    <source>
        <dbReference type="RuleBase" id="RU364006"/>
    </source>
</evidence>
<comment type="function">
    <text evidence="2 12">This enzyme scavenges exogenous and endogenous cytidine and 2'-deoxycytidine for UMP synthesis.</text>
</comment>
<evidence type="ECO:0000256" key="2">
    <source>
        <dbReference type="ARBA" id="ARBA00003949"/>
    </source>
</evidence>
<evidence type="ECO:0000313" key="14">
    <source>
        <dbReference type="EMBL" id="MDQ0339643.1"/>
    </source>
</evidence>
<evidence type="ECO:0000256" key="4">
    <source>
        <dbReference type="ARBA" id="ARBA00012783"/>
    </source>
</evidence>
<comment type="cofactor">
    <cofactor evidence="1 12">
        <name>Zn(2+)</name>
        <dbReference type="ChEBI" id="CHEBI:29105"/>
    </cofactor>
</comment>
<dbReference type="EMBL" id="JAUSUQ010000008">
    <property type="protein sequence ID" value="MDQ0339643.1"/>
    <property type="molecule type" value="Genomic_DNA"/>
</dbReference>
<evidence type="ECO:0000256" key="6">
    <source>
        <dbReference type="ARBA" id="ARBA00022723"/>
    </source>
</evidence>
<dbReference type="PROSITE" id="PS00903">
    <property type="entry name" value="CYT_DCMP_DEAMINASES_1"/>
    <property type="match status" value="1"/>
</dbReference>
<evidence type="ECO:0000313" key="15">
    <source>
        <dbReference type="Proteomes" id="UP001232445"/>
    </source>
</evidence>
<dbReference type="InterPro" id="IPR050202">
    <property type="entry name" value="Cyt/Deoxycyt_deaminase"/>
</dbReference>
<dbReference type="GO" id="GO:0004126">
    <property type="term" value="F:cytidine deaminase activity"/>
    <property type="evidence" value="ECO:0007669"/>
    <property type="project" value="UniProtKB-EC"/>
</dbReference>
<dbReference type="Gene3D" id="3.40.140.10">
    <property type="entry name" value="Cytidine Deaminase, domain 2"/>
    <property type="match status" value="1"/>
</dbReference>
<comment type="catalytic activity">
    <reaction evidence="11 12">
        <text>cytidine + H2O + H(+) = uridine + NH4(+)</text>
        <dbReference type="Rhea" id="RHEA:16069"/>
        <dbReference type="ChEBI" id="CHEBI:15377"/>
        <dbReference type="ChEBI" id="CHEBI:15378"/>
        <dbReference type="ChEBI" id="CHEBI:16704"/>
        <dbReference type="ChEBI" id="CHEBI:17562"/>
        <dbReference type="ChEBI" id="CHEBI:28938"/>
        <dbReference type="EC" id="3.5.4.5"/>
    </reaction>
</comment>
<feature type="domain" description="CMP/dCMP-type deaminase" evidence="13">
    <location>
        <begin position="1"/>
        <end position="132"/>
    </location>
</feature>
<dbReference type="InterPro" id="IPR002125">
    <property type="entry name" value="CMP_dCMP_dom"/>
</dbReference>
<evidence type="ECO:0000256" key="5">
    <source>
        <dbReference type="ARBA" id="ARBA00018266"/>
    </source>
</evidence>
<dbReference type="PANTHER" id="PTHR11644:SF2">
    <property type="entry name" value="CYTIDINE DEAMINASE"/>
    <property type="match status" value="1"/>
</dbReference>
<dbReference type="NCBIfam" id="NF004064">
    <property type="entry name" value="PRK05578.1"/>
    <property type="match status" value="1"/>
</dbReference>
<dbReference type="InterPro" id="IPR016192">
    <property type="entry name" value="APOBEC/CMP_deaminase_Zn-bd"/>
</dbReference>
<dbReference type="PANTHER" id="PTHR11644">
    <property type="entry name" value="CYTIDINE DEAMINASE"/>
    <property type="match status" value="1"/>
</dbReference>
<evidence type="ECO:0000256" key="7">
    <source>
        <dbReference type="ARBA" id="ARBA00022801"/>
    </source>
</evidence>
<dbReference type="Pfam" id="PF00383">
    <property type="entry name" value="dCMP_cyt_deam_1"/>
    <property type="match status" value="1"/>
</dbReference>
<keyword evidence="15" id="KW-1185">Reference proteome</keyword>
<organism evidence="14 15">
    <name type="scientific">Caldalkalibacillus uzonensis</name>
    <dbReference type="NCBI Taxonomy" id="353224"/>
    <lineage>
        <taxon>Bacteria</taxon>
        <taxon>Bacillati</taxon>
        <taxon>Bacillota</taxon>
        <taxon>Bacilli</taxon>
        <taxon>Bacillales</taxon>
        <taxon>Bacillaceae</taxon>
        <taxon>Caldalkalibacillus</taxon>
    </lineage>
</organism>
<keyword evidence="7 12" id="KW-0378">Hydrolase</keyword>
<evidence type="ECO:0000256" key="9">
    <source>
        <dbReference type="ARBA" id="ARBA00032005"/>
    </source>
</evidence>
<comment type="catalytic activity">
    <reaction evidence="10 12">
        <text>2'-deoxycytidine + H2O + H(+) = 2'-deoxyuridine + NH4(+)</text>
        <dbReference type="Rhea" id="RHEA:13433"/>
        <dbReference type="ChEBI" id="CHEBI:15377"/>
        <dbReference type="ChEBI" id="CHEBI:15378"/>
        <dbReference type="ChEBI" id="CHEBI:15698"/>
        <dbReference type="ChEBI" id="CHEBI:16450"/>
        <dbReference type="ChEBI" id="CHEBI:28938"/>
        <dbReference type="EC" id="3.5.4.5"/>
    </reaction>
</comment>
<evidence type="ECO:0000256" key="3">
    <source>
        <dbReference type="ARBA" id="ARBA00006576"/>
    </source>
</evidence>
<name>A0ABU0CT87_9BACI</name>
<gene>
    <name evidence="14" type="ORF">J2S00_002431</name>
</gene>
<evidence type="ECO:0000256" key="11">
    <source>
        <dbReference type="ARBA" id="ARBA00049558"/>
    </source>
</evidence>